<reference evidence="5 6" key="1">
    <citation type="submission" date="2018-06" db="EMBL/GenBank/DDBJ databases">
        <title>Genomic Encyclopedia of Archaeal and Bacterial Type Strains, Phase II (KMG-II): from individual species to whole genera.</title>
        <authorList>
            <person name="Goeker M."/>
        </authorList>
    </citation>
    <scope>NUCLEOTIDE SEQUENCE [LARGE SCALE GENOMIC DNA]</scope>
    <source>
        <strain evidence="5 6">DSM 14825</strain>
    </source>
</reference>
<dbReference type="Pfam" id="PF00106">
    <property type="entry name" value="adh_short"/>
    <property type="match status" value="1"/>
</dbReference>
<evidence type="ECO:0000313" key="6">
    <source>
        <dbReference type="Proteomes" id="UP000249754"/>
    </source>
</evidence>
<proteinExistence type="inferred from homology"/>
<keyword evidence="2" id="KW-0560">Oxidoreductase</keyword>
<gene>
    <name evidence="5" type="ORF">LY11_00344</name>
</gene>
<dbReference type="STRING" id="188932.AY601_2727"/>
<evidence type="ECO:0000259" key="4">
    <source>
        <dbReference type="SMART" id="SM00822"/>
    </source>
</evidence>
<dbReference type="GO" id="GO:0016491">
    <property type="term" value="F:oxidoreductase activity"/>
    <property type="evidence" value="ECO:0007669"/>
    <property type="project" value="UniProtKB-KW"/>
</dbReference>
<dbReference type="PRINTS" id="PR00081">
    <property type="entry name" value="GDHRDH"/>
</dbReference>
<dbReference type="PROSITE" id="PS00061">
    <property type="entry name" value="ADH_SHORT"/>
    <property type="match status" value="1"/>
</dbReference>
<dbReference type="SMART" id="SM00822">
    <property type="entry name" value="PKS_KR"/>
    <property type="match status" value="1"/>
</dbReference>
<dbReference type="InterPro" id="IPR036291">
    <property type="entry name" value="NAD(P)-bd_dom_sf"/>
</dbReference>
<protein>
    <submittedName>
        <fullName evidence="5">Putative oxidoreductase</fullName>
    </submittedName>
</protein>
<dbReference type="Gene3D" id="3.40.50.720">
    <property type="entry name" value="NAD(P)-binding Rossmann-like Domain"/>
    <property type="match status" value="1"/>
</dbReference>
<dbReference type="PRINTS" id="PR00080">
    <property type="entry name" value="SDRFAMILY"/>
</dbReference>
<dbReference type="GO" id="GO:0016020">
    <property type="term" value="C:membrane"/>
    <property type="evidence" value="ECO:0007669"/>
    <property type="project" value="TreeGrafter"/>
</dbReference>
<organism evidence="5 6">
    <name type="scientific">Pedobacter cryoconitis</name>
    <dbReference type="NCBI Taxonomy" id="188932"/>
    <lineage>
        <taxon>Bacteria</taxon>
        <taxon>Pseudomonadati</taxon>
        <taxon>Bacteroidota</taxon>
        <taxon>Sphingobacteriia</taxon>
        <taxon>Sphingobacteriales</taxon>
        <taxon>Sphingobacteriaceae</taxon>
        <taxon>Pedobacter</taxon>
    </lineage>
</organism>
<dbReference type="RefSeq" id="WP_111631995.1">
    <property type="nucleotide sequence ID" value="NZ_QLLR01000001.1"/>
</dbReference>
<dbReference type="AlphaFoldDB" id="A0A327T7U9"/>
<comment type="similarity">
    <text evidence="1 3">Belongs to the short-chain dehydrogenases/reductases (SDR) family.</text>
</comment>
<dbReference type="OrthoDB" id="9810734at2"/>
<dbReference type="PANTHER" id="PTHR44196">
    <property type="entry name" value="DEHYDROGENASE/REDUCTASE SDR FAMILY MEMBER 7B"/>
    <property type="match status" value="1"/>
</dbReference>
<dbReference type="InterPro" id="IPR057326">
    <property type="entry name" value="KR_dom"/>
</dbReference>
<name>A0A327T7U9_9SPHI</name>
<dbReference type="SUPFAM" id="SSF51735">
    <property type="entry name" value="NAD(P)-binding Rossmann-fold domains"/>
    <property type="match status" value="1"/>
</dbReference>
<evidence type="ECO:0000256" key="3">
    <source>
        <dbReference type="RuleBase" id="RU000363"/>
    </source>
</evidence>
<sequence length="248" mass="26608">MKSTNNTILIAGGTAGIGFEIAKLLTEKGNHVIITGRDQKRLDTAVAKLNNVTGILFDTTQGEEVDRLVSKITADFPALNVVINNAGLAYAYDVLAGEKSWEKAADEMNTNYISLIRLTEKLLPQLLKQEKAALVNVSSIVAIAPGLRLLTYSASKAAVHSYTQGLRLALKDTSVKVFELMPPLVNTDFSKEIGGAENGIPPLQVATEFADAFENDTYEVHVGGTAQVYELARTSPVNALYAVNGIEA</sequence>
<evidence type="ECO:0000256" key="2">
    <source>
        <dbReference type="ARBA" id="ARBA00023002"/>
    </source>
</evidence>
<comment type="caution">
    <text evidence="5">The sequence shown here is derived from an EMBL/GenBank/DDBJ whole genome shotgun (WGS) entry which is preliminary data.</text>
</comment>
<dbReference type="EMBL" id="QLLR01000001">
    <property type="protein sequence ID" value="RAJ37268.1"/>
    <property type="molecule type" value="Genomic_DNA"/>
</dbReference>
<accession>A0A327T7U9</accession>
<dbReference type="Proteomes" id="UP000249754">
    <property type="component" value="Unassembled WGS sequence"/>
</dbReference>
<dbReference type="PANTHER" id="PTHR44196:SF1">
    <property type="entry name" value="DEHYDROGENASE_REDUCTASE SDR FAMILY MEMBER 7B"/>
    <property type="match status" value="1"/>
</dbReference>
<evidence type="ECO:0000313" key="5">
    <source>
        <dbReference type="EMBL" id="RAJ37268.1"/>
    </source>
</evidence>
<dbReference type="InterPro" id="IPR002347">
    <property type="entry name" value="SDR_fam"/>
</dbReference>
<evidence type="ECO:0000256" key="1">
    <source>
        <dbReference type="ARBA" id="ARBA00006484"/>
    </source>
</evidence>
<dbReference type="InterPro" id="IPR020904">
    <property type="entry name" value="Sc_DH/Rdtase_CS"/>
</dbReference>
<feature type="domain" description="Ketoreductase" evidence="4">
    <location>
        <begin position="6"/>
        <end position="181"/>
    </location>
</feature>